<protein>
    <submittedName>
        <fullName evidence="1">Uncharacterized protein</fullName>
    </submittedName>
</protein>
<accession>K1UAR7</accession>
<evidence type="ECO:0000313" key="1">
    <source>
        <dbReference type="EMBL" id="EKC77099.1"/>
    </source>
</evidence>
<reference evidence="1" key="1">
    <citation type="journal article" date="2013" name="Environ. Microbiol.">
        <title>Microbiota from the distal guts of lean and obese adolescents exhibit partial functional redundancy besides clear differences in community structure.</title>
        <authorList>
            <person name="Ferrer M."/>
            <person name="Ruiz A."/>
            <person name="Lanza F."/>
            <person name="Haange S.B."/>
            <person name="Oberbach A."/>
            <person name="Till H."/>
            <person name="Bargiela R."/>
            <person name="Campoy C."/>
            <person name="Segura M.T."/>
            <person name="Richter M."/>
            <person name="von Bergen M."/>
            <person name="Seifert J."/>
            <person name="Suarez A."/>
        </authorList>
    </citation>
    <scope>NUCLEOTIDE SEQUENCE</scope>
</reference>
<proteinExistence type="predicted"/>
<organism evidence="1">
    <name type="scientific">human gut metagenome</name>
    <dbReference type="NCBI Taxonomy" id="408170"/>
    <lineage>
        <taxon>unclassified sequences</taxon>
        <taxon>metagenomes</taxon>
        <taxon>organismal metagenomes</taxon>
    </lineage>
</organism>
<sequence>MKNITAETGERTLYIRITKPDNDVLTKSSSNTFPYENRELVYSIKKYIEYNGEEQAVTVYWDVEEYLYAGTYRVDIFADGTLIGSQSFSLN</sequence>
<dbReference type="EMBL" id="AJWZ01000360">
    <property type="protein sequence ID" value="EKC77099.1"/>
    <property type="molecule type" value="Genomic_DNA"/>
</dbReference>
<gene>
    <name evidence="1" type="ORF">OBE_00526</name>
</gene>
<comment type="caution">
    <text evidence="1">The sequence shown here is derived from an EMBL/GenBank/DDBJ whole genome shotgun (WGS) entry which is preliminary data.</text>
</comment>
<dbReference type="AlphaFoldDB" id="K1UAR7"/>
<name>K1UAR7_9ZZZZ</name>